<name>A0A6M5Y4Y3_9BACT</name>
<dbReference type="PROSITE" id="PS50995">
    <property type="entry name" value="HTH_MARR_2"/>
    <property type="match status" value="1"/>
</dbReference>
<accession>A0A6M5Y4Y3</accession>
<dbReference type="EMBL" id="CP053435">
    <property type="protein sequence ID" value="QJW88430.1"/>
    <property type="molecule type" value="Genomic_DNA"/>
</dbReference>
<dbReference type="Pfam" id="PF12802">
    <property type="entry name" value="MarR_2"/>
    <property type="match status" value="1"/>
</dbReference>
<proteinExistence type="predicted"/>
<keyword evidence="3" id="KW-1185">Reference proteome</keyword>
<gene>
    <name evidence="2" type="ORF">HNV11_03105</name>
</gene>
<dbReference type="InterPro" id="IPR039422">
    <property type="entry name" value="MarR/SlyA-like"/>
</dbReference>
<dbReference type="KEGG" id="stae:HNV11_03105"/>
<protein>
    <submittedName>
        <fullName evidence="2">MarR family transcriptional regulator</fullName>
    </submittedName>
</protein>
<reference evidence="2 3" key="1">
    <citation type="submission" date="2020-05" db="EMBL/GenBank/DDBJ databases">
        <title>Genome sequencing of Spirosoma sp. TS118.</title>
        <authorList>
            <person name="Lee J.-H."/>
            <person name="Jeong S."/>
            <person name="Zhao L."/>
            <person name="Jung J.-H."/>
            <person name="Kim M.-K."/>
            <person name="Lim S."/>
        </authorList>
    </citation>
    <scope>NUCLEOTIDE SEQUENCE [LARGE SCALE GENOMIC DNA]</scope>
    <source>
        <strain evidence="2 3">TS118</strain>
    </source>
</reference>
<dbReference type="InterPro" id="IPR036388">
    <property type="entry name" value="WH-like_DNA-bd_sf"/>
</dbReference>
<dbReference type="Proteomes" id="UP000502756">
    <property type="component" value="Chromosome"/>
</dbReference>
<dbReference type="RefSeq" id="WP_171738264.1">
    <property type="nucleotide sequence ID" value="NZ_CP053435.1"/>
</dbReference>
<dbReference type="SUPFAM" id="SSF46785">
    <property type="entry name" value="Winged helix' DNA-binding domain"/>
    <property type="match status" value="1"/>
</dbReference>
<dbReference type="PANTHER" id="PTHR33164">
    <property type="entry name" value="TRANSCRIPTIONAL REGULATOR, MARR FAMILY"/>
    <property type="match status" value="1"/>
</dbReference>
<dbReference type="GO" id="GO:0003700">
    <property type="term" value="F:DNA-binding transcription factor activity"/>
    <property type="evidence" value="ECO:0007669"/>
    <property type="project" value="InterPro"/>
</dbReference>
<dbReference type="InterPro" id="IPR000835">
    <property type="entry name" value="HTH_MarR-typ"/>
</dbReference>
<evidence type="ECO:0000259" key="1">
    <source>
        <dbReference type="PROSITE" id="PS50995"/>
    </source>
</evidence>
<organism evidence="2 3">
    <name type="scientific">Spirosoma taeanense</name>
    <dbReference type="NCBI Taxonomy" id="2735870"/>
    <lineage>
        <taxon>Bacteria</taxon>
        <taxon>Pseudomonadati</taxon>
        <taxon>Bacteroidota</taxon>
        <taxon>Cytophagia</taxon>
        <taxon>Cytophagales</taxon>
        <taxon>Cytophagaceae</taxon>
        <taxon>Spirosoma</taxon>
    </lineage>
</organism>
<dbReference type="GO" id="GO:0006950">
    <property type="term" value="P:response to stress"/>
    <property type="evidence" value="ECO:0007669"/>
    <property type="project" value="TreeGrafter"/>
</dbReference>
<dbReference type="AlphaFoldDB" id="A0A6M5Y4Y3"/>
<dbReference type="SMART" id="SM00347">
    <property type="entry name" value="HTH_MARR"/>
    <property type="match status" value="1"/>
</dbReference>
<dbReference type="Gene3D" id="1.10.10.10">
    <property type="entry name" value="Winged helix-like DNA-binding domain superfamily/Winged helix DNA-binding domain"/>
    <property type="match status" value="1"/>
</dbReference>
<sequence>MIVETDKKNFDFNQFRAIRGRSIGRLLWRLKRYMDNFVEPRLHALGYTNFKMSYLMVLAHIDEGGITNNELAKRACVTKQMMSKLVSLLETDGYIHIEKNPTDSRSSVIFLNERGKELFIALRDCMQEGRDRFDAIVGHDRMELVIDTMVELVTELEKDEQ</sequence>
<dbReference type="PANTHER" id="PTHR33164:SF43">
    <property type="entry name" value="HTH-TYPE TRANSCRIPTIONAL REPRESSOR YETL"/>
    <property type="match status" value="1"/>
</dbReference>
<feature type="domain" description="HTH marR-type" evidence="1">
    <location>
        <begin position="20"/>
        <end position="158"/>
    </location>
</feature>
<evidence type="ECO:0000313" key="3">
    <source>
        <dbReference type="Proteomes" id="UP000502756"/>
    </source>
</evidence>
<dbReference type="InterPro" id="IPR036390">
    <property type="entry name" value="WH_DNA-bd_sf"/>
</dbReference>
<evidence type="ECO:0000313" key="2">
    <source>
        <dbReference type="EMBL" id="QJW88430.1"/>
    </source>
</evidence>